<gene>
    <name evidence="2" type="ORF">SERLA73DRAFT_46650</name>
</gene>
<protein>
    <submittedName>
        <fullName evidence="2">Uncharacterized protein</fullName>
    </submittedName>
</protein>
<proteinExistence type="predicted"/>
<dbReference type="Proteomes" id="UP000008063">
    <property type="component" value="Unassembled WGS sequence"/>
</dbReference>
<evidence type="ECO:0000313" key="2">
    <source>
        <dbReference type="EMBL" id="EGO03831.1"/>
    </source>
</evidence>
<sequence length="84" mass="10028">VLYFLFLEFAFFRFEIQLILLQNVKDSGDYSTMFLECFCEDHDTVQVHDNFSFRDQFSEEVVHHCLEGCRRVGKSEVTNYDICL</sequence>
<evidence type="ECO:0000256" key="1">
    <source>
        <dbReference type="SAM" id="SignalP"/>
    </source>
</evidence>
<feature type="chain" id="PRO_5003382231" evidence="1">
    <location>
        <begin position="22"/>
        <end position="84"/>
    </location>
</feature>
<keyword evidence="3" id="KW-1185">Reference proteome</keyword>
<name>F8PKB7_SERL3</name>
<dbReference type="AlphaFoldDB" id="F8PKB7"/>
<keyword evidence="1" id="KW-0732">Signal</keyword>
<dbReference type="EMBL" id="GL945475">
    <property type="protein sequence ID" value="EGO03831.1"/>
    <property type="molecule type" value="Genomic_DNA"/>
</dbReference>
<feature type="signal peptide" evidence="1">
    <location>
        <begin position="1"/>
        <end position="21"/>
    </location>
</feature>
<organism evidence="3">
    <name type="scientific">Serpula lacrymans var. lacrymans (strain S7.3)</name>
    <name type="common">Dry rot fungus</name>
    <dbReference type="NCBI Taxonomy" id="936435"/>
    <lineage>
        <taxon>Eukaryota</taxon>
        <taxon>Fungi</taxon>
        <taxon>Dikarya</taxon>
        <taxon>Basidiomycota</taxon>
        <taxon>Agaricomycotina</taxon>
        <taxon>Agaricomycetes</taxon>
        <taxon>Agaricomycetidae</taxon>
        <taxon>Boletales</taxon>
        <taxon>Coniophorineae</taxon>
        <taxon>Serpulaceae</taxon>
        <taxon>Serpula</taxon>
    </lineage>
</organism>
<accession>F8PKB7</accession>
<reference evidence="3" key="1">
    <citation type="journal article" date="2011" name="Science">
        <title>The plant cell wall-decomposing machinery underlies the functional diversity of forest fungi.</title>
        <authorList>
            <person name="Eastwood D.C."/>
            <person name="Floudas D."/>
            <person name="Binder M."/>
            <person name="Majcherczyk A."/>
            <person name="Schneider P."/>
            <person name="Aerts A."/>
            <person name="Asiegbu F.O."/>
            <person name="Baker S.E."/>
            <person name="Barry K."/>
            <person name="Bendiksby M."/>
            <person name="Blumentritt M."/>
            <person name="Coutinho P.M."/>
            <person name="Cullen D."/>
            <person name="de Vries R.P."/>
            <person name="Gathman A."/>
            <person name="Goodell B."/>
            <person name="Henrissat B."/>
            <person name="Ihrmark K."/>
            <person name="Kauserud H."/>
            <person name="Kohler A."/>
            <person name="LaButti K."/>
            <person name="Lapidus A."/>
            <person name="Lavin J.L."/>
            <person name="Lee Y.-H."/>
            <person name="Lindquist E."/>
            <person name="Lilly W."/>
            <person name="Lucas S."/>
            <person name="Morin E."/>
            <person name="Murat C."/>
            <person name="Oguiza J.A."/>
            <person name="Park J."/>
            <person name="Pisabarro A.G."/>
            <person name="Riley R."/>
            <person name="Rosling A."/>
            <person name="Salamov A."/>
            <person name="Schmidt O."/>
            <person name="Schmutz J."/>
            <person name="Skrede I."/>
            <person name="Stenlid J."/>
            <person name="Wiebenga A."/>
            <person name="Xie X."/>
            <person name="Kuees U."/>
            <person name="Hibbett D.S."/>
            <person name="Hoffmeister D."/>
            <person name="Hoegberg N."/>
            <person name="Martin F."/>
            <person name="Grigoriev I.V."/>
            <person name="Watkinson S.C."/>
        </authorList>
    </citation>
    <scope>NUCLEOTIDE SEQUENCE [LARGE SCALE GENOMIC DNA]</scope>
    <source>
        <strain evidence="3">strain S7.3</strain>
    </source>
</reference>
<dbReference type="HOGENOM" id="CLU_143913_3_0_1"/>
<dbReference type="InParanoid" id="F8PKB7"/>
<feature type="non-terminal residue" evidence="2">
    <location>
        <position position="1"/>
    </location>
</feature>
<evidence type="ECO:0000313" key="3">
    <source>
        <dbReference type="Proteomes" id="UP000008063"/>
    </source>
</evidence>